<dbReference type="PANTHER" id="PTHR31301:SF21">
    <property type="entry name" value="LOB DOMAIN-CONTAINING PROTEIN 27-RELATED"/>
    <property type="match status" value="1"/>
</dbReference>
<feature type="domain" description="LOB" evidence="3">
    <location>
        <begin position="44"/>
        <end position="145"/>
    </location>
</feature>
<comment type="caution">
    <text evidence="4">The sequence shown here is derived from an EMBL/GenBank/DDBJ whole genome shotgun (WGS) entry which is preliminary data.</text>
</comment>
<evidence type="ECO:0000313" key="5">
    <source>
        <dbReference type="Proteomes" id="UP000288805"/>
    </source>
</evidence>
<proteinExistence type="inferred from homology"/>
<keyword evidence="2" id="KW-0812">Transmembrane</keyword>
<dbReference type="EMBL" id="QGNW01002183">
    <property type="protein sequence ID" value="RVW23952.1"/>
    <property type="molecule type" value="Genomic_DNA"/>
</dbReference>
<dbReference type="Pfam" id="PF03195">
    <property type="entry name" value="LOB"/>
    <property type="match status" value="1"/>
</dbReference>
<dbReference type="PROSITE" id="PS50891">
    <property type="entry name" value="LOB"/>
    <property type="match status" value="1"/>
</dbReference>
<comment type="similarity">
    <text evidence="1">Belongs to the LOB domain-containing protein family.</text>
</comment>
<reference evidence="4 5" key="1">
    <citation type="journal article" date="2018" name="PLoS Genet.">
        <title>Population sequencing reveals clonal diversity and ancestral inbreeding in the grapevine cultivar Chardonnay.</title>
        <authorList>
            <person name="Roach M.J."/>
            <person name="Johnson D.L."/>
            <person name="Bohlmann J."/>
            <person name="van Vuuren H.J."/>
            <person name="Jones S.J."/>
            <person name="Pretorius I.S."/>
            <person name="Schmidt S.A."/>
            <person name="Borneman A.R."/>
        </authorList>
    </citation>
    <scope>NUCLEOTIDE SEQUENCE [LARGE SCALE GENOMIC DNA]</scope>
    <source>
        <strain evidence="5">cv. Chardonnay</strain>
        <tissue evidence="4">Leaf</tissue>
    </source>
</reference>
<evidence type="ECO:0000313" key="4">
    <source>
        <dbReference type="EMBL" id="RVW23952.1"/>
    </source>
</evidence>
<dbReference type="Proteomes" id="UP000288805">
    <property type="component" value="Unassembled WGS sequence"/>
</dbReference>
<sequence length="278" mass="31736">MKESRSPTPTTSIVFFLKFTALFSLLLSICVVPVRMTVKGGTSQACAACKYQRRKCSDQCPLAPYFPASNPKLFQNAHRLFGVSNMMKILKKVNDDQKHDAMQSIIYESNMRQRFPVHGCCGIIRQLYQQVQQTMDELCHVNARLHMIREQQFHCQNNNNNLPLPPTPSQHLQQPMIGSNIIPVYPYQFDQQHHHPPPPPVLRTPVAHVGPSNQLLTKENKGSHVEINKKTERLLWGQPDFDNINGNSLMACLLQFFTSQVPFLLQMGVPQHMISYNC</sequence>
<dbReference type="PANTHER" id="PTHR31301">
    <property type="entry name" value="LOB DOMAIN-CONTAINING PROTEIN 4-RELATED"/>
    <property type="match status" value="1"/>
</dbReference>
<protein>
    <submittedName>
        <fullName evidence="4">LOB domain-containing protein 27</fullName>
    </submittedName>
</protein>
<keyword evidence="2" id="KW-1133">Transmembrane helix</keyword>
<evidence type="ECO:0000256" key="1">
    <source>
        <dbReference type="ARBA" id="ARBA00005474"/>
    </source>
</evidence>
<feature type="transmembrane region" description="Helical" evidence="2">
    <location>
        <begin position="12"/>
        <end position="34"/>
    </location>
</feature>
<name>A0A438CL66_VITVI</name>
<gene>
    <name evidence="4" type="primary">LBD27_1</name>
    <name evidence="4" type="ORF">CK203_082589</name>
</gene>
<dbReference type="AlphaFoldDB" id="A0A438CL66"/>
<dbReference type="InterPro" id="IPR004883">
    <property type="entry name" value="LOB"/>
</dbReference>
<keyword evidence="2" id="KW-0472">Membrane</keyword>
<organism evidence="4 5">
    <name type="scientific">Vitis vinifera</name>
    <name type="common">Grape</name>
    <dbReference type="NCBI Taxonomy" id="29760"/>
    <lineage>
        <taxon>Eukaryota</taxon>
        <taxon>Viridiplantae</taxon>
        <taxon>Streptophyta</taxon>
        <taxon>Embryophyta</taxon>
        <taxon>Tracheophyta</taxon>
        <taxon>Spermatophyta</taxon>
        <taxon>Magnoliopsida</taxon>
        <taxon>eudicotyledons</taxon>
        <taxon>Gunneridae</taxon>
        <taxon>Pentapetalae</taxon>
        <taxon>rosids</taxon>
        <taxon>Vitales</taxon>
        <taxon>Vitaceae</taxon>
        <taxon>Viteae</taxon>
        <taxon>Vitis</taxon>
    </lineage>
</organism>
<accession>A0A438CL66</accession>
<evidence type="ECO:0000259" key="3">
    <source>
        <dbReference type="PROSITE" id="PS50891"/>
    </source>
</evidence>
<evidence type="ECO:0000256" key="2">
    <source>
        <dbReference type="SAM" id="Phobius"/>
    </source>
</evidence>